<dbReference type="AlphaFoldDB" id="A0A9J7BRS4"/>
<reference evidence="3" key="1">
    <citation type="submission" date="2021-04" db="EMBL/GenBank/DDBJ databases">
        <title>Phylogenetic analysis of Acidobacteriaceae.</title>
        <authorList>
            <person name="Qiu L."/>
            <person name="Zhang Q."/>
        </authorList>
    </citation>
    <scope>NUCLEOTIDE SEQUENCE</scope>
    <source>
        <strain evidence="3">DSM 25168</strain>
    </source>
</reference>
<feature type="domain" description="Peptide N-acetyl-beta-D-glucosaminyl asparaginase amidase A N-terminal" evidence="2">
    <location>
        <begin position="77"/>
        <end position="361"/>
    </location>
</feature>
<dbReference type="KEGG" id="orp:MOP44_06335"/>
<keyword evidence="4" id="KW-1185">Reference proteome</keyword>
<keyword evidence="1" id="KW-0732">Signal</keyword>
<dbReference type="RefSeq" id="WP_260795117.1">
    <property type="nucleotide sequence ID" value="NZ_CP093313.1"/>
</dbReference>
<dbReference type="Pfam" id="PF12222">
    <property type="entry name" value="PNGaseA"/>
    <property type="match status" value="1"/>
</dbReference>
<dbReference type="Proteomes" id="UP001059380">
    <property type="component" value="Chromosome"/>
</dbReference>
<dbReference type="Pfam" id="PF25156">
    <property type="entry name" value="PNGase_A_C"/>
    <property type="match status" value="1"/>
</dbReference>
<proteinExistence type="predicted"/>
<dbReference type="PANTHER" id="PTHR31104">
    <property type="entry name" value="PEPTIDE-N4-(N-ACETYL-BETA-GLUCOSAMINYL)ASPARAGINE AMIDASE A PROTEIN"/>
    <property type="match status" value="1"/>
</dbReference>
<organism evidence="3 4">
    <name type="scientific">Occallatibacter riparius</name>
    <dbReference type="NCBI Taxonomy" id="1002689"/>
    <lineage>
        <taxon>Bacteria</taxon>
        <taxon>Pseudomonadati</taxon>
        <taxon>Acidobacteriota</taxon>
        <taxon>Terriglobia</taxon>
        <taxon>Terriglobales</taxon>
        <taxon>Acidobacteriaceae</taxon>
        <taxon>Occallatibacter</taxon>
    </lineage>
</organism>
<dbReference type="InterPro" id="IPR021102">
    <property type="entry name" value="PNGase_A"/>
</dbReference>
<protein>
    <submittedName>
        <fullName evidence="3">Peptide-N(4)-(N-acetyl-beta-glucosaminyl)asparagine amidase</fullName>
    </submittedName>
</protein>
<evidence type="ECO:0000313" key="3">
    <source>
        <dbReference type="EMBL" id="UWZ85555.1"/>
    </source>
</evidence>
<accession>A0A9J7BRS4</accession>
<evidence type="ECO:0000256" key="1">
    <source>
        <dbReference type="SAM" id="SignalP"/>
    </source>
</evidence>
<feature type="chain" id="PRO_5039910031" evidence="1">
    <location>
        <begin position="29"/>
        <end position="572"/>
    </location>
</feature>
<name>A0A9J7BRS4_9BACT</name>
<gene>
    <name evidence="3" type="ORF">MOP44_06335</name>
</gene>
<dbReference type="EMBL" id="CP093313">
    <property type="protein sequence ID" value="UWZ85555.1"/>
    <property type="molecule type" value="Genomic_DNA"/>
</dbReference>
<evidence type="ECO:0000259" key="2">
    <source>
        <dbReference type="Pfam" id="PF12222"/>
    </source>
</evidence>
<sequence>MTATSSPRTWLAGLATLLSFACATAALAQVVVVPPTPQIGSSNPITAEPPVSRPHTTPCVVPLFNNLAFADFTLKTFSYAPPSACPGPWAKVVFTADFTVTAGRQFDRTAAFYLGHANIYYGTTAEPRKTLSPSWHVESDVTDLSAIFASPQTGEANIGNFVGVSGGVTYNGIIYANAALEFYPAGGGAGAPVTPDIVVPVNGGGGDAGTLNTTSDTISQTLNLPTNVERVYLDVIAQSQSNDEFWYFCVPNDQTSNLESCGNTAFRETEIWIDGQPAGVAPVYPWIYTGGIDPYLWEPIPGVQTLNFKPYRVDLTPFAGVLSDGGTHTVAVSVYNANSYFLATANLLAYLDHGIAKVSGGLLKNTLSMAPTPTVDEEISTGAGPTYTGTVTVGSKRNFEISGYINTSHGRVETTINQTVGFLSKQQFDVNANTDIQNAQQLTTVDSRTNVRGGINSGVVEQHFSYPLAINYSFLVNADGSFSQTTTSDQQDLIREVNNTGWGPASVRNLSNEVHATDTLKWDSSGSFLGPTGSKTTQTYRLQTSKGQCWDRTITAAAQVLTSVTDGPGCKH</sequence>
<evidence type="ECO:0000313" key="4">
    <source>
        <dbReference type="Proteomes" id="UP001059380"/>
    </source>
</evidence>
<feature type="signal peptide" evidence="1">
    <location>
        <begin position="1"/>
        <end position="28"/>
    </location>
</feature>
<dbReference type="InterPro" id="IPR056948">
    <property type="entry name" value="PNGaseA_N"/>
</dbReference>